<organism evidence="8 11">
    <name type="scientific">Didymodactylos carnosus</name>
    <dbReference type="NCBI Taxonomy" id="1234261"/>
    <lineage>
        <taxon>Eukaryota</taxon>
        <taxon>Metazoa</taxon>
        <taxon>Spiralia</taxon>
        <taxon>Gnathifera</taxon>
        <taxon>Rotifera</taxon>
        <taxon>Eurotatoria</taxon>
        <taxon>Bdelloidea</taxon>
        <taxon>Philodinida</taxon>
        <taxon>Philodinidae</taxon>
        <taxon>Didymodactylos</taxon>
    </lineage>
</organism>
<dbReference type="EMBL" id="CAJOBA010041968">
    <property type="protein sequence ID" value="CAF4124095.1"/>
    <property type="molecule type" value="Genomic_DNA"/>
</dbReference>
<dbReference type="Proteomes" id="UP000663829">
    <property type="component" value="Unassembled WGS sequence"/>
</dbReference>
<feature type="coiled-coil region" evidence="4">
    <location>
        <begin position="312"/>
        <end position="339"/>
    </location>
</feature>
<dbReference type="GO" id="GO:0008270">
    <property type="term" value="F:zinc ion binding"/>
    <property type="evidence" value="ECO:0007669"/>
    <property type="project" value="UniProtKB-KW"/>
</dbReference>
<feature type="coiled-coil region" evidence="4">
    <location>
        <begin position="167"/>
        <end position="201"/>
    </location>
</feature>
<reference evidence="8" key="1">
    <citation type="submission" date="2021-02" db="EMBL/GenBank/DDBJ databases">
        <authorList>
            <person name="Nowell W R."/>
        </authorList>
    </citation>
    <scope>NUCLEOTIDE SEQUENCE</scope>
</reference>
<evidence type="ECO:0000313" key="7">
    <source>
        <dbReference type="EMBL" id="CAF1315277.1"/>
    </source>
</evidence>
<evidence type="ECO:0000313" key="11">
    <source>
        <dbReference type="Proteomes" id="UP000663829"/>
    </source>
</evidence>
<gene>
    <name evidence="8" type="ORF">GPM918_LOCUS35353</name>
    <name evidence="7" type="ORF">OVA965_LOCUS29179</name>
    <name evidence="10" type="ORF">SRO942_LOCUS36076</name>
    <name evidence="9" type="ORF">TMI583_LOCUS29945</name>
</gene>
<keyword evidence="5" id="KW-0812">Transmembrane</keyword>
<keyword evidence="1 3" id="KW-0863">Zinc-finger</keyword>
<evidence type="ECO:0000313" key="9">
    <source>
        <dbReference type="EMBL" id="CAF4124095.1"/>
    </source>
</evidence>
<evidence type="ECO:0000256" key="1">
    <source>
        <dbReference type="ARBA" id="ARBA00022771"/>
    </source>
</evidence>
<evidence type="ECO:0000256" key="3">
    <source>
        <dbReference type="PROSITE-ProRule" id="PRU00175"/>
    </source>
</evidence>
<evidence type="ECO:0000256" key="2">
    <source>
        <dbReference type="ARBA" id="ARBA00022833"/>
    </source>
</evidence>
<dbReference type="SUPFAM" id="SSF57850">
    <property type="entry name" value="RING/U-box"/>
    <property type="match status" value="1"/>
</dbReference>
<proteinExistence type="predicted"/>
<keyword evidence="5" id="KW-1133">Transmembrane helix</keyword>
<dbReference type="OrthoDB" id="6270329at2759"/>
<sequence>MSTKTDDYSLDEERIVDIKQHEDYLYCSICRNPLWKPVSCKACEKTFCRQCIQQWLSQKDCNRCPFNCKYEEKRCSPLLNSLLSKVRVICQYKDFGCQQIILYESLEKHEMECDYQTEQCHGCKKELLMKDLKQHEEYCDQILVHCDLCHCNIKQPQMKCHVVDCFKKQLKLARTDLTRLMEKYENENKSALKTIHQTTQRLQEQYRILNSSIVNDTNELNCDLVKVKSTLAEFQASIKILQNTSHAQSMLLSKFTTIGSEVETSIKTNDNRFQAVDQRINETIQSIDKDRSRVHTLQTRIQTFSDKTAEQINTLESRFQLLNDQLQQMESTVEELSNKLQYAIFAIIAIVAIVICAICIKCSTLVITVTILVIFLCIVLELKDDERS</sequence>
<dbReference type="SUPFAM" id="SSF49599">
    <property type="entry name" value="TRAF domain-like"/>
    <property type="match status" value="1"/>
</dbReference>
<keyword evidence="1 3" id="KW-0479">Metal-binding</keyword>
<keyword evidence="11" id="KW-1185">Reference proteome</keyword>
<dbReference type="InterPro" id="IPR013083">
    <property type="entry name" value="Znf_RING/FYVE/PHD"/>
</dbReference>
<dbReference type="PROSITE" id="PS50089">
    <property type="entry name" value="ZF_RING_2"/>
    <property type="match status" value="1"/>
</dbReference>
<dbReference type="Proteomes" id="UP000677228">
    <property type="component" value="Unassembled WGS sequence"/>
</dbReference>
<dbReference type="Proteomes" id="UP000681722">
    <property type="component" value="Unassembled WGS sequence"/>
</dbReference>
<dbReference type="Gene3D" id="3.30.40.10">
    <property type="entry name" value="Zinc/RING finger domain, C3HC4 (zinc finger)"/>
    <property type="match status" value="2"/>
</dbReference>
<dbReference type="AlphaFoldDB" id="A0A815QUS7"/>
<comment type="caution">
    <text evidence="8">The sequence shown here is derived from an EMBL/GenBank/DDBJ whole genome shotgun (WGS) entry which is preliminary data.</text>
</comment>
<dbReference type="EMBL" id="CAJOBC010085869">
    <property type="protein sequence ID" value="CAF4336724.1"/>
    <property type="molecule type" value="Genomic_DNA"/>
</dbReference>
<evidence type="ECO:0000256" key="4">
    <source>
        <dbReference type="SAM" id="Coils"/>
    </source>
</evidence>
<evidence type="ECO:0000313" key="10">
    <source>
        <dbReference type="EMBL" id="CAF4336724.1"/>
    </source>
</evidence>
<dbReference type="Proteomes" id="UP000682733">
    <property type="component" value="Unassembled WGS sequence"/>
</dbReference>
<feature type="transmembrane region" description="Helical" evidence="5">
    <location>
        <begin position="340"/>
        <end position="360"/>
    </location>
</feature>
<dbReference type="PANTHER" id="PTHR10131">
    <property type="entry name" value="TNF RECEPTOR ASSOCIATED FACTOR"/>
    <property type="match status" value="1"/>
</dbReference>
<accession>A0A815QUS7</accession>
<dbReference type="PANTHER" id="PTHR10131:SF94">
    <property type="entry name" value="TNF RECEPTOR-ASSOCIATED FACTOR 4"/>
    <property type="match status" value="1"/>
</dbReference>
<dbReference type="EMBL" id="CAJNOK010020373">
    <property type="protein sequence ID" value="CAF1315277.1"/>
    <property type="molecule type" value="Genomic_DNA"/>
</dbReference>
<keyword evidence="4" id="KW-0175">Coiled coil</keyword>
<evidence type="ECO:0000256" key="5">
    <source>
        <dbReference type="SAM" id="Phobius"/>
    </source>
</evidence>
<name>A0A815QUS7_9BILA</name>
<keyword evidence="5" id="KW-0472">Membrane</keyword>
<keyword evidence="2" id="KW-0862">Zinc</keyword>
<evidence type="ECO:0000259" key="6">
    <source>
        <dbReference type="PROSITE" id="PS50089"/>
    </source>
</evidence>
<protein>
    <recommendedName>
        <fullName evidence="6">RING-type domain-containing protein</fullName>
    </recommendedName>
</protein>
<feature type="domain" description="RING-type" evidence="6">
    <location>
        <begin position="27"/>
        <end position="65"/>
    </location>
</feature>
<dbReference type="SUPFAM" id="SSF57997">
    <property type="entry name" value="Tropomyosin"/>
    <property type="match status" value="1"/>
</dbReference>
<dbReference type="InterPro" id="IPR001841">
    <property type="entry name" value="Znf_RING"/>
</dbReference>
<evidence type="ECO:0000313" key="8">
    <source>
        <dbReference type="EMBL" id="CAF1468006.1"/>
    </source>
</evidence>
<dbReference type="EMBL" id="CAJNOQ010020397">
    <property type="protein sequence ID" value="CAF1468006.1"/>
    <property type="molecule type" value="Genomic_DNA"/>
</dbReference>